<evidence type="ECO:0000313" key="16">
    <source>
        <dbReference type="Proteomes" id="UP000545332"/>
    </source>
</evidence>
<dbReference type="Proteomes" id="UP000545332">
    <property type="component" value="Unassembled WGS sequence"/>
</dbReference>
<keyword evidence="6 12" id="KW-0498">Mitosis</keyword>
<sequence length="226" mass="26591">AEDEIAAFEREIKQFWASFKSIYGSEQVSQTVALRDSCKESIKALTEKCSQKLKEEDLMIDKIKEYKNEILQQNKLISENEENLTEVKSNINHEEEQIKSLMDDIQELKEELMKKKEIIASKNQATKERVEQLCKSKALFEEHLGLEIRRIHDEQLQFIFRHIDHKDPEKPYTFTLLINEQGDYEVTSHSPPLDCIAEFQQKVRETNNFSAFIANIRKAFTELSYK</sequence>
<evidence type="ECO:0000256" key="1">
    <source>
        <dbReference type="ARBA" id="ARBA00004584"/>
    </source>
</evidence>
<evidence type="ECO:0000256" key="3">
    <source>
        <dbReference type="ARBA" id="ARBA00013692"/>
    </source>
</evidence>
<dbReference type="PANTHER" id="PTHR14281">
    <property type="entry name" value="KINETOCHORE PROTEIN SPC25-RELATED"/>
    <property type="match status" value="1"/>
</dbReference>
<keyword evidence="12" id="KW-0995">Kinetochore</keyword>
<evidence type="ECO:0000256" key="10">
    <source>
        <dbReference type="ARBA" id="ARBA00045419"/>
    </source>
</evidence>
<keyword evidence="5 12" id="KW-0132">Cell division</keyword>
<feature type="domain" description="Chromosome segregation protein Spc25 C-terminal" evidence="14">
    <location>
        <begin position="151"/>
        <end position="220"/>
    </location>
</feature>
<dbReference type="CDD" id="cd23784">
    <property type="entry name" value="RWD_Spc25"/>
    <property type="match status" value="1"/>
</dbReference>
<comment type="subcellular location">
    <subcellularLocation>
        <location evidence="1">Chromosome</location>
        <location evidence="1">Centromere</location>
    </subcellularLocation>
    <subcellularLocation>
        <location evidence="12">Nucleus</location>
    </subcellularLocation>
    <subcellularLocation>
        <location evidence="12">Chromosome</location>
        <location evidence="12">Centromere</location>
        <location evidence="12">Kinetochore</location>
    </subcellularLocation>
</comment>
<dbReference type="InterPro" id="IPR045143">
    <property type="entry name" value="Spc25"/>
</dbReference>
<comment type="similarity">
    <text evidence="2 12">Belongs to the SPC25 family.</text>
</comment>
<dbReference type="EMBL" id="VWPX01019206">
    <property type="protein sequence ID" value="NWI20705.1"/>
    <property type="molecule type" value="Genomic_DNA"/>
</dbReference>
<protein>
    <recommendedName>
        <fullName evidence="3 12">Kinetochore protein SPC25</fullName>
    </recommendedName>
</protein>
<dbReference type="Pfam" id="PF08234">
    <property type="entry name" value="Spindle_Spc25"/>
    <property type="match status" value="1"/>
</dbReference>
<evidence type="ECO:0000256" key="9">
    <source>
        <dbReference type="ARBA" id="ARBA00023328"/>
    </source>
</evidence>
<comment type="subunit">
    <text evidence="11">Component of the NDC80 complex, which is composed of ndc80, cdca1, spbc24 and spbc25. The NDC80 complex interacts with mis12 and zwint.</text>
</comment>
<dbReference type="InterPro" id="IPR013255">
    <property type="entry name" value="Spc25_C"/>
</dbReference>
<evidence type="ECO:0000256" key="7">
    <source>
        <dbReference type="ARBA" id="ARBA00023054"/>
    </source>
</evidence>
<evidence type="ECO:0000256" key="13">
    <source>
        <dbReference type="SAM" id="Coils"/>
    </source>
</evidence>
<evidence type="ECO:0000313" key="15">
    <source>
        <dbReference type="EMBL" id="NWI20705.1"/>
    </source>
</evidence>
<accession>A0A7K4KW98</accession>
<dbReference type="Gene3D" id="3.30.457.50">
    <property type="entry name" value="Chromosome segregation protein Spc25"/>
    <property type="match status" value="1"/>
</dbReference>
<dbReference type="GO" id="GO:0005634">
    <property type="term" value="C:nucleus"/>
    <property type="evidence" value="ECO:0007669"/>
    <property type="project" value="UniProtKB-SubCell"/>
</dbReference>
<evidence type="ECO:0000256" key="11">
    <source>
        <dbReference type="ARBA" id="ARBA00065771"/>
    </source>
</evidence>
<evidence type="ECO:0000259" key="14">
    <source>
        <dbReference type="Pfam" id="PF08234"/>
    </source>
</evidence>
<reference evidence="15 16" key="1">
    <citation type="submission" date="2019-09" db="EMBL/GenBank/DDBJ databases">
        <title>Bird 10,000 Genomes (B10K) Project - Family phase.</title>
        <authorList>
            <person name="Zhang G."/>
        </authorList>
    </citation>
    <scope>NUCLEOTIDE SEQUENCE [LARGE SCALE GENOMIC DNA]</scope>
    <source>
        <strain evidence="15">B10K-MSB-42743</strain>
        <tissue evidence="15">Heart</tissue>
    </source>
</reference>
<keyword evidence="7 13" id="KW-0175">Coiled coil</keyword>
<evidence type="ECO:0000256" key="12">
    <source>
        <dbReference type="RuleBase" id="RU367150"/>
    </source>
</evidence>
<feature type="non-terminal residue" evidence="15">
    <location>
        <position position="1"/>
    </location>
</feature>
<dbReference type="GO" id="GO:0031262">
    <property type="term" value="C:Ndc80 complex"/>
    <property type="evidence" value="ECO:0007669"/>
    <property type="project" value="InterPro"/>
</dbReference>
<comment type="function">
    <text evidence="10">Acts as a component of the essential kinetochore-associated NDC80 complex, which is required for chromosome segregation and spindle checkpoint activity. Required for kinetochore integrity and the organization of stable microtubule binding sites in the outer plate of the kinetochore. The NDC80 complex synergistically enhances the affinity of the SKA1 complex for microtubules and may allow the NDC80 complex to track depolymerizing microtubules.</text>
</comment>
<proteinExistence type="inferred from homology"/>
<dbReference type="GO" id="GO:0051301">
    <property type="term" value="P:cell division"/>
    <property type="evidence" value="ECO:0007669"/>
    <property type="project" value="UniProtKB-UniRule"/>
</dbReference>
<dbReference type="GO" id="GO:0007059">
    <property type="term" value="P:chromosome segregation"/>
    <property type="evidence" value="ECO:0007669"/>
    <property type="project" value="InterPro"/>
</dbReference>
<keyword evidence="12" id="KW-0539">Nucleus</keyword>
<name>A0A7K4KW98_9AVES</name>
<keyword evidence="9 12" id="KW-0137">Centromere</keyword>
<dbReference type="PANTHER" id="PTHR14281:SF0">
    <property type="entry name" value="KINETOCHORE PROTEIN SPC25"/>
    <property type="match status" value="1"/>
</dbReference>
<keyword evidence="8 12" id="KW-0131">Cell cycle</keyword>
<evidence type="ECO:0000256" key="2">
    <source>
        <dbReference type="ARBA" id="ARBA00006379"/>
    </source>
</evidence>
<evidence type="ECO:0000256" key="8">
    <source>
        <dbReference type="ARBA" id="ARBA00023306"/>
    </source>
</evidence>
<feature type="coiled-coil region" evidence="13">
    <location>
        <begin position="63"/>
        <end position="125"/>
    </location>
</feature>
<gene>
    <name evidence="15" type="primary">Spc25</name>
    <name evidence="15" type="ORF">CRYSOU_R04423</name>
</gene>
<keyword evidence="4 12" id="KW-0158">Chromosome</keyword>
<dbReference type="OrthoDB" id="6353017at2759"/>
<comment type="caution">
    <text evidence="15">The sequence shown here is derived from an EMBL/GenBank/DDBJ whole genome shotgun (WGS) entry which is preliminary data.</text>
</comment>
<evidence type="ECO:0000256" key="5">
    <source>
        <dbReference type="ARBA" id="ARBA00022618"/>
    </source>
</evidence>
<dbReference type="AlphaFoldDB" id="A0A7K4KW98"/>
<organism evidence="15 16">
    <name type="scientific">Crypturellus soui</name>
    <dbReference type="NCBI Taxonomy" id="458187"/>
    <lineage>
        <taxon>Eukaryota</taxon>
        <taxon>Metazoa</taxon>
        <taxon>Chordata</taxon>
        <taxon>Craniata</taxon>
        <taxon>Vertebrata</taxon>
        <taxon>Euteleostomi</taxon>
        <taxon>Archelosauria</taxon>
        <taxon>Archosauria</taxon>
        <taxon>Dinosauria</taxon>
        <taxon>Saurischia</taxon>
        <taxon>Theropoda</taxon>
        <taxon>Coelurosauria</taxon>
        <taxon>Aves</taxon>
        <taxon>Palaeognathae</taxon>
        <taxon>Tinamiformes</taxon>
        <taxon>Tinamidae</taxon>
        <taxon>Crypturellus</taxon>
    </lineage>
</organism>
<evidence type="ECO:0000256" key="4">
    <source>
        <dbReference type="ARBA" id="ARBA00022454"/>
    </source>
</evidence>
<evidence type="ECO:0000256" key="6">
    <source>
        <dbReference type="ARBA" id="ARBA00022776"/>
    </source>
</evidence>
<feature type="non-terminal residue" evidence="15">
    <location>
        <position position="226"/>
    </location>
</feature>
<keyword evidence="16" id="KW-1185">Reference proteome</keyword>
<dbReference type="FunFam" id="3.30.457.50:FF:000001">
    <property type="entry name" value="Probable kinetochore protein spc25"/>
    <property type="match status" value="1"/>
</dbReference>